<name>A0A9W4TS77_9ASCO</name>
<feature type="compositionally biased region" description="Basic and acidic residues" evidence="8">
    <location>
        <begin position="163"/>
        <end position="177"/>
    </location>
</feature>
<comment type="subcellular location">
    <subcellularLocation>
        <location evidence="1 6">Nucleus</location>
    </subcellularLocation>
</comment>
<dbReference type="GO" id="GO:0003723">
    <property type="term" value="F:RNA binding"/>
    <property type="evidence" value="ECO:0007669"/>
    <property type="project" value="UniProtKB-UniRule"/>
</dbReference>
<evidence type="ECO:0000256" key="6">
    <source>
        <dbReference type="RuleBase" id="RU368003"/>
    </source>
</evidence>
<comment type="caution">
    <text evidence="9">The sequence shown here is derived from an EMBL/GenBank/DDBJ whole genome shotgun (WGS) entry which is preliminary data.</text>
</comment>
<feature type="region of interest" description="Disordered" evidence="8">
    <location>
        <begin position="127"/>
        <end position="232"/>
    </location>
</feature>
<dbReference type="GO" id="GO:0005730">
    <property type="term" value="C:nucleolus"/>
    <property type="evidence" value="ECO:0007669"/>
    <property type="project" value="TreeGrafter"/>
</dbReference>
<dbReference type="GO" id="GO:0000178">
    <property type="term" value="C:exosome (RNase complex)"/>
    <property type="evidence" value="ECO:0007669"/>
    <property type="project" value="TreeGrafter"/>
</dbReference>
<evidence type="ECO:0000313" key="9">
    <source>
        <dbReference type="EMBL" id="CAI5756728.1"/>
    </source>
</evidence>
<dbReference type="GO" id="GO:0003677">
    <property type="term" value="F:DNA binding"/>
    <property type="evidence" value="ECO:0007669"/>
    <property type="project" value="TreeGrafter"/>
</dbReference>
<dbReference type="Pfam" id="PF04000">
    <property type="entry name" value="Sas10_Utp3"/>
    <property type="match status" value="1"/>
</dbReference>
<comment type="function">
    <text evidence="6">Required for exosome-dependent processing of pre-rRNA and small nucleolar RNA (snRNA) precursors. Involved in processing of 35S pre-rRNA at the A0, A1 and A2 sites.</text>
</comment>
<keyword evidence="3 6" id="KW-0698">rRNA processing</keyword>
<dbReference type="OrthoDB" id="1421013at2759"/>
<dbReference type="InterPro" id="IPR007146">
    <property type="entry name" value="Sas10/Utp3/C1D"/>
</dbReference>
<gene>
    <name evidence="9" type="ORF">CANVERA_P1246</name>
</gene>
<evidence type="ECO:0000256" key="4">
    <source>
        <dbReference type="ARBA" id="ARBA00022884"/>
    </source>
</evidence>
<comment type="similarity">
    <text evidence="2 6">Belongs to the C1D family.</text>
</comment>
<dbReference type="InterPro" id="IPR011082">
    <property type="entry name" value="Exosome-assoc_fac/DNA_repair"/>
</dbReference>
<feature type="coiled-coil region" evidence="7">
    <location>
        <begin position="88"/>
        <end position="119"/>
    </location>
</feature>
<evidence type="ECO:0000256" key="1">
    <source>
        <dbReference type="ARBA" id="ARBA00004123"/>
    </source>
</evidence>
<feature type="compositionally biased region" description="Low complexity" evidence="8">
    <location>
        <begin position="191"/>
        <end position="201"/>
    </location>
</feature>
<keyword evidence="5 6" id="KW-0539">Nucleus</keyword>
<evidence type="ECO:0000256" key="3">
    <source>
        <dbReference type="ARBA" id="ARBA00022552"/>
    </source>
</evidence>
<dbReference type="AlphaFoldDB" id="A0A9W4TS77"/>
<accession>A0A9W4TS77</accession>
<organism evidence="9 10">
    <name type="scientific">Candida verbasci</name>
    <dbReference type="NCBI Taxonomy" id="1227364"/>
    <lineage>
        <taxon>Eukaryota</taxon>
        <taxon>Fungi</taxon>
        <taxon>Dikarya</taxon>
        <taxon>Ascomycota</taxon>
        <taxon>Saccharomycotina</taxon>
        <taxon>Pichiomycetes</taxon>
        <taxon>Debaryomycetaceae</taxon>
        <taxon>Candida/Lodderomyces clade</taxon>
        <taxon>Candida</taxon>
    </lineage>
</organism>
<evidence type="ECO:0000313" key="10">
    <source>
        <dbReference type="Proteomes" id="UP001152885"/>
    </source>
</evidence>
<dbReference type="GO" id="GO:0010468">
    <property type="term" value="P:regulation of gene expression"/>
    <property type="evidence" value="ECO:0007669"/>
    <property type="project" value="TreeGrafter"/>
</dbReference>
<dbReference type="EMBL" id="CANTUO010000001">
    <property type="protein sequence ID" value="CAI5756728.1"/>
    <property type="molecule type" value="Genomic_DNA"/>
</dbReference>
<dbReference type="GO" id="GO:0000460">
    <property type="term" value="P:maturation of 5.8S rRNA"/>
    <property type="evidence" value="ECO:0007669"/>
    <property type="project" value="TreeGrafter"/>
</dbReference>
<dbReference type="PANTHER" id="PTHR15341">
    <property type="entry name" value="SUN-COR STEROID HORMONE RECEPTOR CO-REPRESSOR"/>
    <property type="match status" value="1"/>
</dbReference>
<keyword evidence="10" id="KW-1185">Reference proteome</keyword>
<keyword evidence="4 6" id="KW-0694">RNA-binding</keyword>
<feature type="compositionally biased region" description="Basic residues" evidence="8">
    <location>
        <begin position="178"/>
        <end position="187"/>
    </location>
</feature>
<dbReference type="Proteomes" id="UP001152885">
    <property type="component" value="Unassembled WGS sequence"/>
</dbReference>
<evidence type="ECO:0000256" key="5">
    <source>
        <dbReference type="ARBA" id="ARBA00023242"/>
    </source>
</evidence>
<evidence type="ECO:0000256" key="8">
    <source>
        <dbReference type="SAM" id="MobiDB-lite"/>
    </source>
</evidence>
<protein>
    <recommendedName>
        <fullName evidence="6">Exosome complex protein</fullName>
    </recommendedName>
</protein>
<evidence type="ECO:0000256" key="7">
    <source>
        <dbReference type="SAM" id="Coils"/>
    </source>
</evidence>
<reference evidence="9" key="1">
    <citation type="submission" date="2022-12" db="EMBL/GenBank/DDBJ databases">
        <authorList>
            <person name="Brejova B."/>
        </authorList>
    </citation>
    <scope>NUCLEOTIDE SEQUENCE</scope>
</reference>
<evidence type="ECO:0000256" key="2">
    <source>
        <dbReference type="ARBA" id="ARBA00009154"/>
    </source>
</evidence>
<dbReference type="PANTHER" id="PTHR15341:SF3">
    <property type="entry name" value="NUCLEAR NUCLEIC ACID-BINDING PROTEIN C1D"/>
    <property type="match status" value="1"/>
</dbReference>
<sequence length="232" mass="26443">MENIENVKLFIRSLDSSISSYENSLTPLLKTNLDDLINTAKTGEDKIQILNNFAYVFISTIYSYLKSIGIDTDSHPIKNELNRVKTYMARYKNYINGVKNEEQRQEENQQKTKEFLTNTLGIKNVESLTTTERHSGPAISSESFKGKHTRFKDESESEDDVTGDFKKDSIIESEGFKLPKKSKRKMKQLPNKSTKSISSLNKSKKNDGNIVNSDKSKIIKPKKNKSKDSNSK</sequence>
<proteinExistence type="inferred from homology"/>
<keyword evidence="7" id="KW-0175">Coiled coil</keyword>